<gene>
    <name evidence="3" type="primary">LOC112054116</name>
</gene>
<evidence type="ECO:0000256" key="1">
    <source>
        <dbReference type="SAM" id="MobiDB-lite"/>
    </source>
</evidence>
<reference evidence="3" key="1">
    <citation type="submission" date="2025-08" db="UniProtKB">
        <authorList>
            <consortium name="RefSeq"/>
        </authorList>
    </citation>
    <scope>IDENTIFICATION</scope>
</reference>
<proteinExistence type="predicted"/>
<dbReference type="RefSeq" id="XP_052744732.1">
    <property type="nucleotide sequence ID" value="XM_052888772.1"/>
</dbReference>
<feature type="region of interest" description="Disordered" evidence="1">
    <location>
        <begin position="115"/>
        <end position="158"/>
    </location>
</feature>
<organism evidence="2 3">
    <name type="scientific">Bicyclus anynana</name>
    <name type="common">Squinting bush brown butterfly</name>
    <dbReference type="NCBI Taxonomy" id="110368"/>
    <lineage>
        <taxon>Eukaryota</taxon>
        <taxon>Metazoa</taxon>
        <taxon>Ecdysozoa</taxon>
        <taxon>Arthropoda</taxon>
        <taxon>Hexapoda</taxon>
        <taxon>Insecta</taxon>
        <taxon>Pterygota</taxon>
        <taxon>Neoptera</taxon>
        <taxon>Endopterygota</taxon>
        <taxon>Lepidoptera</taxon>
        <taxon>Glossata</taxon>
        <taxon>Ditrysia</taxon>
        <taxon>Papilionoidea</taxon>
        <taxon>Nymphalidae</taxon>
        <taxon>Satyrinae</taxon>
        <taxon>Satyrini</taxon>
        <taxon>Mycalesina</taxon>
        <taxon>Bicyclus</taxon>
    </lineage>
</organism>
<dbReference type="Proteomes" id="UP001652582">
    <property type="component" value="Chromosome 23"/>
</dbReference>
<evidence type="ECO:0000313" key="3">
    <source>
        <dbReference type="RefSeq" id="XP_052744732.1"/>
    </source>
</evidence>
<keyword evidence="2" id="KW-1185">Reference proteome</keyword>
<evidence type="ECO:0000313" key="2">
    <source>
        <dbReference type="Proteomes" id="UP001652582"/>
    </source>
</evidence>
<dbReference type="GeneID" id="112054116"/>
<protein>
    <submittedName>
        <fullName evidence="3">Uncharacterized protein LOC112054116</fullName>
    </submittedName>
</protein>
<accession>A0ABM3M0C5</accession>
<name>A0ABM3M0C5_BICAN</name>
<sequence length="333" mass="38351">MHSLHRGFLVNKDDIVCQSCWNRAKIVSVNGSRPDESPLGHRRVCTLCGRSLLRRIRCHQLKTGSDQDCQIIEVVKEWILPRLVGVFCILCHSCWLRATKAIRHLHLGLSKSAASPNAISEPYSHESVISATPEDQRTSEQDSQLLQESRPAPLQESKPANLHEYQPVLLQDFQPTPKQESNLATLHNCQTTPKQEQTATTVPNARANTIDLPDYFRPIETERRCFVDSCKRSQRIRLTLLMRKQLLRRYNYYVPPNNRLCDFHMKCTSWDFLSKITVKNTINSFTAKQIQDMMWLNISDVNFDDESMKDRISNGVMFQFVSVTNVGKDKDLH</sequence>